<comment type="caution">
    <text evidence="1">The sequence shown here is derived from an EMBL/GenBank/DDBJ whole genome shotgun (WGS) entry which is preliminary data.</text>
</comment>
<proteinExistence type="predicted"/>
<dbReference type="OrthoDB" id="5351220at2759"/>
<dbReference type="EMBL" id="WJXW01000013">
    <property type="protein sequence ID" value="KAF9731006.1"/>
    <property type="molecule type" value="Genomic_DNA"/>
</dbReference>
<name>A0A9P6KLU5_9PLEO</name>
<gene>
    <name evidence="1" type="ORF">PMIN01_10964</name>
</gene>
<evidence type="ECO:0000313" key="2">
    <source>
        <dbReference type="Proteomes" id="UP000756921"/>
    </source>
</evidence>
<sequence>MAYSGNPWAGNVLPLEDPPYYPLLKYSRKDRRVLSNSDDEIIQEQDTRCTAIRRGWPTLPPLPVNTFIENISQRVKNAGQHLAKVNTILKVQNIEAHNVCFAYRLPMDEEPNDINVQDVEYLTLLVTLDMKEYGERLGHSIIRIRAEFKKSPDTCDYMIEFFDFRAGPAGPTSMPITTTQRNIINAWEKTADIIISNHLNGKRWLSLECVMRGLGEDENTFMPTFVITVPNAKDDDWWNNVLPTIREDLTSQNYLKKFRVLFGVDLLQGTTLLCVPTRERRPKTFRVLGAAAHPNTHAYGEQLPMGVSIGLNKEDPKLDPSSGTMGGIIQLKGPQNTQKLGMTNWHVVDDKYLVAAAKSSTTGSFLKRAGAPDVKLVSPSNMDHTNNVDTTKNALQRWQGLIGTQNNAAMRVAETEKRLKDISSTARMMGSVVAGSGLRDVEAHRYRDQNANENAKKIIWTLDWAVFTMGKRKANNSVLIAENDFPASLSDKGHSTRLLNGLLADTWAQFRLSYDHDDGEHPLMVAKCGRTSGWTFGKVNATIAKINPREDEEISKKYKYTNETFGEVWAVGSRSPDQHFLFLRKGDSGSICIFDPVDPCDTQVGAWLGLLFGYTALGQGIMSPMDLVIQDIEDVTKFKVTLPRKGVTVSTQIGPPLEAMTASINSMLIHTLNKTSEIPFKHVWKQS</sequence>
<organism evidence="1 2">
    <name type="scientific">Paraphaeosphaeria minitans</name>
    <dbReference type="NCBI Taxonomy" id="565426"/>
    <lineage>
        <taxon>Eukaryota</taxon>
        <taxon>Fungi</taxon>
        <taxon>Dikarya</taxon>
        <taxon>Ascomycota</taxon>
        <taxon>Pezizomycotina</taxon>
        <taxon>Dothideomycetes</taxon>
        <taxon>Pleosporomycetidae</taxon>
        <taxon>Pleosporales</taxon>
        <taxon>Massarineae</taxon>
        <taxon>Didymosphaeriaceae</taxon>
        <taxon>Paraphaeosphaeria</taxon>
    </lineage>
</organism>
<keyword evidence="2" id="KW-1185">Reference proteome</keyword>
<accession>A0A9P6KLU5</accession>
<dbReference type="Proteomes" id="UP000756921">
    <property type="component" value="Unassembled WGS sequence"/>
</dbReference>
<evidence type="ECO:0000313" key="1">
    <source>
        <dbReference type="EMBL" id="KAF9731006.1"/>
    </source>
</evidence>
<reference evidence="1" key="1">
    <citation type="journal article" date="2020" name="Mol. Plant Microbe Interact.">
        <title>Genome Sequence of the Biocontrol Agent Coniothyrium minitans strain Conio (IMI 134523).</title>
        <authorList>
            <person name="Patel D."/>
            <person name="Shittu T.A."/>
            <person name="Baroncelli R."/>
            <person name="Muthumeenakshi S."/>
            <person name="Osborne T.H."/>
            <person name="Janganan T.K."/>
            <person name="Sreenivasaprasad S."/>
        </authorList>
    </citation>
    <scope>NUCLEOTIDE SEQUENCE</scope>
    <source>
        <strain evidence="1">Conio</strain>
    </source>
</reference>
<protein>
    <submittedName>
        <fullName evidence="1">Uncharacterized protein</fullName>
    </submittedName>
</protein>
<dbReference type="AlphaFoldDB" id="A0A9P6KLU5"/>